<evidence type="ECO:0000256" key="1">
    <source>
        <dbReference type="ARBA" id="ARBA00022729"/>
    </source>
</evidence>
<name>A0A916QJJ0_9LACO</name>
<gene>
    <name evidence="4" type="ORF">LCB40_01510</name>
</gene>
<evidence type="ECO:0000256" key="2">
    <source>
        <dbReference type="SAM" id="SignalP"/>
    </source>
</evidence>
<sequence>MKLNKKIVLSIIAVLTLGVSLTACSNNTDNSVKAVKEKKTLVMGTSADFAPMEFPIVKNGKKQYTGLDIFLGEKIAKKLGVKLKVENIAFPSLISELKSNKVDIVLSGMSYTKQRAKAVAFSKSYYNVGNVVVVAKKNANKYNTVASLKGQQVGAQQSSLQETIMTKQLKGVTKVTESSNDTLMNELQVGTLKGVVLSEDMAQGFVKKYPNKYAISKIKLTTPKSSAYSALLRKGDKKLMKVVNQVITEEKQNGNLDKMFEKAVNLQVSSGN</sequence>
<dbReference type="Proteomes" id="UP000677218">
    <property type="component" value="Unassembled WGS sequence"/>
</dbReference>
<dbReference type="SMART" id="SM00062">
    <property type="entry name" value="PBPb"/>
    <property type="match status" value="1"/>
</dbReference>
<dbReference type="EMBL" id="BMAY01000001">
    <property type="protein sequence ID" value="GFZ26271.1"/>
    <property type="molecule type" value="Genomic_DNA"/>
</dbReference>
<evidence type="ECO:0000313" key="5">
    <source>
        <dbReference type="Proteomes" id="UP000677218"/>
    </source>
</evidence>
<evidence type="ECO:0000259" key="3">
    <source>
        <dbReference type="SMART" id="SM00062"/>
    </source>
</evidence>
<dbReference type="AlphaFoldDB" id="A0A916QJJ0"/>
<feature type="signal peptide" evidence="2">
    <location>
        <begin position="1"/>
        <end position="25"/>
    </location>
</feature>
<dbReference type="PANTHER" id="PTHR35936">
    <property type="entry name" value="MEMBRANE-BOUND LYTIC MUREIN TRANSGLYCOSYLASE F"/>
    <property type="match status" value="1"/>
</dbReference>
<protein>
    <submittedName>
        <fullName evidence="4">Amino acid ABC transporter substrate-binding protein</fullName>
    </submittedName>
</protein>
<organism evidence="4 5">
    <name type="scientific">Lactobacillus corticis</name>
    <dbReference type="NCBI Taxonomy" id="2201249"/>
    <lineage>
        <taxon>Bacteria</taxon>
        <taxon>Bacillati</taxon>
        <taxon>Bacillota</taxon>
        <taxon>Bacilli</taxon>
        <taxon>Lactobacillales</taxon>
        <taxon>Lactobacillaceae</taxon>
        <taxon>Lactobacillus</taxon>
    </lineage>
</organism>
<dbReference type="RefSeq" id="WP_212779978.1">
    <property type="nucleotide sequence ID" value="NZ_BMAY01000001.1"/>
</dbReference>
<dbReference type="Pfam" id="PF00497">
    <property type="entry name" value="SBP_bac_3"/>
    <property type="match status" value="1"/>
</dbReference>
<keyword evidence="1 2" id="KW-0732">Signal</keyword>
<keyword evidence="5" id="KW-1185">Reference proteome</keyword>
<accession>A0A916QJJ0</accession>
<feature type="domain" description="Solute-binding protein family 3/N-terminal" evidence="3">
    <location>
        <begin position="40"/>
        <end position="263"/>
    </location>
</feature>
<dbReference type="InterPro" id="IPR001638">
    <property type="entry name" value="Solute-binding_3/MltF_N"/>
</dbReference>
<dbReference type="Gene3D" id="3.40.190.10">
    <property type="entry name" value="Periplasmic binding protein-like II"/>
    <property type="match status" value="2"/>
</dbReference>
<reference evidence="4" key="1">
    <citation type="submission" date="2020-08" db="EMBL/GenBank/DDBJ databases">
        <title>Taxonomic study for Lactobacillus species isolated from hardwood bark.</title>
        <authorList>
            <person name="Tohno M."/>
            <person name="Tanizawa Y."/>
        </authorList>
    </citation>
    <scope>NUCLEOTIDE SEQUENCE</scope>
    <source>
        <strain evidence="4">B40</strain>
    </source>
</reference>
<dbReference type="SUPFAM" id="SSF53850">
    <property type="entry name" value="Periplasmic binding protein-like II"/>
    <property type="match status" value="1"/>
</dbReference>
<evidence type="ECO:0000313" key="4">
    <source>
        <dbReference type="EMBL" id="GFZ26271.1"/>
    </source>
</evidence>
<proteinExistence type="predicted"/>
<dbReference type="PROSITE" id="PS51257">
    <property type="entry name" value="PROKAR_LIPOPROTEIN"/>
    <property type="match status" value="1"/>
</dbReference>
<feature type="chain" id="PRO_5039151820" evidence="2">
    <location>
        <begin position="26"/>
        <end position="272"/>
    </location>
</feature>
<comment type="caution">
    <text evidence="4">The sequence shown here is derived from an EMBL/GenBank/DDBJ whole genome shotgun (WGS) entry which is preliminary data.</text>
</comment>
<dbReference type="PANTHER" id="PTHR35936:SF17">
    <property type="entry name" value="ARGININE-BINDING EXTRACELLULAR PROTEIN ARTP"/>
    <property type="match status" value="1"/>
</dbReference>